<keyword evidence="2" id="KW-1185">Reference proteome</keyword>
<comment type="caution">
    <text evidence="1">The sequence shown here is derived from an EMBL/GenBank/DDBJ whole genome shotgun (WGS) entry which is preliminary data.</text>
</comment>
<gene>
    <name evidence="1" type="ORF">MRB53_007400</name>
</gene>
<protein>
    <submittedName>
        <fullName evidence="1">Uncharacterized protein</fullName>
    </submittedName>
</protein>
<dbReference type="Proteomes" id="UP001234297">
    <property type="component" value="Chromosome 2"/>
</dbReference>
<evidence type="ECO:0000313" key="2">
    <source>
        <dbReference type="Proteomes" id="UP001234297"/>
    </source>
</evidence>
<dbReference type="EMBL" id="CM056810">
    <property type="protein sequence ID" value="KAJ8645652.1"/>
    <property type="molecule type" value="Genomic_DNA"/>
</dbReference>
<name>A0ACC2MIW1_PERAE</name>
<evidence type="ECO:0000313" key="1">
    <source>
        <dbReference type="EMBL" id="KAJ8645652.1"/>
    </source>
</evidence>
<reference evidence="1 2" key="1">
    <citation type="journal article" date="2022" name="Hortic Res">
        <title>A haplotype resolved chromosomal level avocado genome allows analysis of novel avocado genes.</title>
        <authorList>
            <person name="Nath O."/>
            <person name="Fletcher S.J."/>
            <person name="Hayward A."/>
            <person name="Shaw L.M."/>
            <person name="Masouleh A.K."/>
            <person name="Furtado A."/>
            <person name="Henry R.J."/>
            <person name="Mitter N."/>
        </authorList>
    </citation>
    <scope>NUCLEOTIDE SEQUENCE [LARGE SCALE GENOMIC DNA]</scope>
    <source>
        <strain evidence="2">cv. Hass</strain>
    </source>
</reference>
<sequence>MSGASCVSSSHFFKVLLGDFSERLRIPPAFVKDNVIDPSQRAQLKGPNGSISYVQLSTRGKDIYLQDGWKKFVEDHSLKETHFLLFRFEGNGLFTVQIFDKTGCEIEEIITCNTSKKLILRSDEKKGGSQHSQHKLDGRSDMKKPKNEYVHSLQTSQSNKTDSTQRKHMPTFKINHSEKIKTEGGELTMSKTFSYSTRNRHISKKQPSTTTEERTKAFDNANTFSKSSKFPNFLKIMKKSSVTSGFAVNIPTYFMRKYLPKGKASISLIDPKGRPWEVIFIRRLSRRGGSFSGGWTAFSRSNSLREGDVCMFELVGECQMRVHIFRSEMPPPTPVKSSEKTKLLKRASHF</sequence>
<proteinExistence type="predicted"/>
<organism evidence="1 2">
    <name type="scientific">Persea americana</name>
    <name type="common">Avocado</name>
    <dbReference type="NCBI Taxonomy" id="3435"/>
    <lineage>
        <taxon>Eukaryota</taxon>
        <taxon>Viridiplantae</taxon>
        <taxon>Streptophyta</taxon>
        <taxon>Embryophyta</taxon>
        <taxon>Tracheophyta</taxon>
        <taxon>Spermatophyta</taxon>
        <taxon>Magnoliopsida</taxon>
        <taxon>Magnoliidae</taxon>
        <taxon>Laurales</taxon>
        <taxon>Lauraceae</taxon>
        <taxon>Persea</taxon>
    </lineage>
</organism>
<accession>A0ACC2MIW1</accession>